<evidence type="ECO:0000313" key="2">
    <source>
        <dbReference type="EMBL" id="MFC7357454.1"/>
    </source>
</evidence>
<proteinExistence type="predicted"/>
<organism evidence="2 3">
    <name type="scientific">Jejudonia soesokkakensis</name>
    <dbReference type="NCBI Taxonomy" id="1323432"/>
    <lineage>
        <taxon>Bacteria</taxon>
        <taxon>Pseudomonadati</taxon>
        <taxon>Bacteroidota</taxon>
        <taxon>Flavobacteriia</taxon>
        <taxon>Flavobacteriales</taxon>
        <taxon>Flavobacteriaceae</taxon>
        <taxon>Jejudonia</taxon>
    </lineage>
</organism>
<evidence type="ECO:0000259" key="1">
    <source>
        <dbReference type="Pfam" id="PF02230"/>
    </source>
</evidence>
<dbReference type="Proteomes" id="UP001596415">
    <property type="component" value="Unassembled WGS sequence"/>
</dbReference>
<sequence length="217" mass="25058">MSSEKSVTYNTTNSYSTLNAFSENTKNVWLVFHGMGYLSRYFIRYFSDIDASENFIIAPQAPSKYYQGTNFKHVGASWLTKEDTISETQNILRYIDEIWKTEKPAKDFTFIVLGYSQGVSIATRWLASRKIQCDHLVLHSGGIPVELTPKDFEYLDKNTSVTYLYGDHDPYITEARKTEEHLKGTNLFGERLKISVFKGVHEVNKDYIYRLSKKNAL</sequence>
<comment type="caution">
    <text evidence="2">The sequence shown here is derived from an EMBL/GenBank/DDBJ whole genome shotgun (WGS) entry which is preliminary data.</text>
</comment>
<keyword evidence="3" id="KW-1185">Reference proteome</keyword>
<name>A0ABW2MVN3_9FLAO</name>
<protein>
    <submittedName>
        <fullName evidence="2">Alpha/beta hydrolase</fullName>
    </submittedName>
</protein>
<gene>
    <name evidence="2" type="ORF">ACFQO1_07130</name>
</gene>
<dbReference type="GO" id="GO:0016787">
    <property type="term" value="F:hydrolase activity"/>
    <property type="evidence" value="ECO:0007669"/>
    <property type="project" value="UniProtKB-KW"/>
</dbReference>
<keyword evidence="2" id="KW-0378">Hydrolase</keyword>
<dbReference type="Gene3D" id="3.40.50.1820">
    <property type="entry name" value="alpha/beta hydrolase"/>
    <property type="match status" value="1"/>
</dbReference>
<dbReference type="Pfam" id="PF02230">
    <property type="entry name" value="Abhydrolase_2"/>
    <property type="match status" value="1"/>
</dbReference>
<dbReference type="InterPro" id="IPR029058">
    <property type="entry name" value="AB_hydrolase_fold"/>
</dbReference>
<dbReference type="InterPro" id="IPR003140">
    <property type="entry name" value="PLipase/COase/thioEstase"/>
</dbReference>
<evidence type="ECO:0000313" key="3">
    <source>
        <dbReference type="Proteomes" id="UP001596415"/>
    </source>
</evidence>
<accession>A0ABW2MVN3</accession>
<reference evidence="3" key="1">
    <citation type="journal article" date="2019" name="Int. J. Syst. Evol. Microbiol.">
        <title>The Global Catalogue of Microorganisms (GCM) 10K type strain sequencing project: providing services to taxonomists for standard genome sequencing and annotation.</title>
        <authorList>
            <consortium name="The Broad Institute Genomics Platform"/>
            <consortium name="The Broad Institute Genome Sequencing Center for Infectious Disease"/>
            <person name="Wu L."/>
            <person name="Ma J."/>
        </authorList>
    </citation>
    <scope>NUCLEOTIDE SEQUENCE [LARGE SCALE GENOMIC DNA]</scope>
    <source>
        <strain evidence="3">CGMCC 1.16306</strain>
    </source>
</reference>
<feature type="domain" description="Phospholipase/carboxylesterase/thioesterase" evidence="1">
    <location>
        <begin position="22"/>
        <end position="183"/>
    </location>
</feature>
<dbReference type="EMBL" id="JBHTBN010000003">
    <property type="protein sequence ID" value="MFC7357454.1"/>
    <property type="molecule type" value="Genomic_DNA"/>
</dbReference>
<dbReference type="SUPFAM" id="SSF53474">
    <property type="entry name" value="alpha/beta-Hydrolases"/>
    <property type="match status" value="1"/>
</dbReference>
<dbReference type="RefSeq" id="WP_380217300.1">
    <property type="nucleotide sequence ID" value="NZ_JBHTBN010000003.1"/>
</dbReference>